<keyword evidence="2" id="KW-0560">Oxidoreductase</keyword>
<evidence type="ECO:0000313" key="5">
    <source>
        <dbReference type="EMBL" id="MDH5833216.1"/>
    </source>
</evidence>
<name>A0ABT6JRA4_9GAMM</name>
<feature type="domain" description="Gfo/Idh/MocA-like oxidoreductase N-terminal" evidence="3">
    <location>
        <begin position="5"/>
        <end position="120"/>
    </location>
</feature>
<dbReference type="Pfam" id="PF02894">
    <property type="entry name" value="GFO_IDH_MocA_C"/>
    <property type="match status" value="1"/>
</dbReference>
<dbReference type="InterPro" id="IPR036291">
    <property type="entry name" value="NAD(P)-bd_dom_sf"/>
</dbReference>
<comment type="caution">
    <text evidence="5">The sequence shown here is derived from an EMBL/GenBank/DDBJ whole genome shotgun (WGS) entry which is preliminary data.</text>
</comment>
<evidence type="ECO:0000259" key="3">
    <source>
        <dbReference type="Pfam" id="PF01408"/>
    </source>
</evidence>
<evidence type="ECO:0000259" key="4">
    <source>
        <dbReference type="Pfam" id="PF02894"/>
    </source>
</evidence>
<dbReference type="Gene3D" id="3.30.360.10">
    <property type="entry name" value="Dihydrodipicolinate Reductase, domain 2"/>
    <property type="match status" value="1"/>
</dbReference>
<keyword evidence="6" id="KW-1185">Reference proteome</keyword>
<gene>
    <name evidence="5" type="ORF">QFW81_04655</name>
</gene>
<accession>A0ABT6JRA4</accession>
<reference evidence="5 6" key="1">
    <citation type="submission" date="2023-04" db="EMBL/GenBank/DDBJ databases">
        <title>Luteimonas sp. M1R5S59.</title>
        <authorList>
            <person name="Sun J.-Q."/>
        </authorList>
    </citation>
    <scope>NUCLEOTIDE SEQUENCE [LARGE SCALE GENOMIC DNA]</scope>
    <source>
        <strain evidence="5 6">M1R5S59</strain>
    </source>
</reference>
<dbReference type="Proteomes" id="UP001156873">
    <property type="component" value="Unassembled WGS sequence"/>
</dbReference>
<dbReference type="PANTHER" id="PTHR43708:SF5">
    <property type="entry name" value="CONSERVED EXPRESSED OXIDOREDUCTASE (EUROFUNG)-RELATED"/>
    <property type="match status" value="1"/>
</dbReference>
<dbReference type="SUPFAM" id="SSF51735">
    <property type="entry name" value="NAD(P)-binding Rossmann-fold domains"/>
    <property type="match status" value="1"/>
</dbReference>
<sequence length="350" mass="37099">MGQVLNVALVGYGFVGRVFHAPLIATTPGLRLHTVVSRDAAKVHSDWPDARVVADPTHAFADGAIDLVVIAAPNAVHASLAIAALRAGRHVLVDKPFTTSLAEARGVLDVARSAGRLASVFQNRRWDTDFLALRALVESGTLGEMAELHSHFDRFRPQVPDRWRERAGPGAGLWFDLGPHLVDQALQLFGTPLSIQADLATQRADAVVDDWFHVVLRYPRLRVVLHAGALVAANTLRFAAHGTGGSYVKHGLDPQEDALRAGTRPGSPDWGLDRRPGELTTMGADGPVTQAIDGPRGDYRACYAAMRDAILGQGEAPVTPAQALAVMQVLDAGVASAASARSIALADTAG</sequence>
<dbReference type="PANTHER" id="PTHR43708">
    <property type="entry name" value="CONSERVED EXPRESSED OXIDOREDUCTASE (EUROFUNG)"/>
    <property type="match status" value="1"/>
</dbReference>
<evidence type="ECO:0000313" key="6">
    <source>
        <dbReference type="Proteomes" id="UP001156873"/>
    </source>
</evidence>
<dbReference type="InterPro" id="IPR000683">
    <property type="entry name" value="Gfo/Idh/MocA-like_OxRdtase_N"/>
</dbReference>
<protein>
    <submittedName>
        <fullName evidence="5">Oxidoreductase</fullName>
    </submittedName>
</protein>
<dbReference type="RefSeq" id="WP_280577422.1">
    <property type="nucleotide sequence ID" value="NZ_JARXRO010000012.1"/>
</dbReference>
<comment type="similarity">
    <text evidence="1">Belongs to the Gfo/Idh/MocA family.</text>
</comment>
<proteinExistence type="inferred from homology"/>
<dbReference type="InterPro" id="IPR004104">
    <property type="entry name" value="Gfo/Idh/MocA-like_OxRdtase_C"/>
</dbReference>
<evidence type="ECO:0000256" key="1">
    <source>
        <dbReference type="ARBA" id="ARBA00010928"/>
    </source>
</evidence>
<evidence type="ECO:0000256" key="2">
    <source>
        <dbReference type="ARBA" id="ARBA00023002"/>
    </source>
</evidence>
<dbReference type="Pfam" id="PF01408">
    <property type="entry name" value="GFO_IDH_MocA"/>
    <property type="match status" value="1"/>
</dbReference>
<dbReference type="Gene3D" id="3.40.50.720">
    <property type="entry name" value="NAD(P)-binding Rossmann-like Domain"/>
    <property type="match status" value="1"/>
</dbReference>
<dbReference type="EMBL" id="JARXRO010000012">
    <property type="protein sequence ID" value="MDH5833216.1"/>
    <property type="molecule type" value="Genomic_DNA"/>
</dbReference>
<feature type="domain" description="Gfo/Idh/MocA-like oxidoreductase C-terminal" evidence="4">
    <location>
        <begin position="134"/>
        <end position="345"/>
    </location>
</feature>
<organism evidence="5 6">
    <name type="scientific">Luteimonas kalidii</name>
    <dbReference type="NCBI Taxonomy" id="3042025"/>
    <lineage>
        <taxon>Bacteria</taxon>
        <taxon>Pseudomonadati</taxon>
        <taxon>Pseudomonadota</taxon>
        <taxon>Gammaproteobacteria</taxon>
        <taxon>Lysobacterales</taxon>
        <taxon>Lysobacteraceae</taxon>
        <taxon>Luteimonas</taxon>
    </lineage>
</organism>
<dbReference type="SUPFAM" id="SSF55347">
    <property type="entry name" value="Glyceraldehyde-3-phosphate dehydrogenase-like, C-terminal domain"/>
    <property type="match status" value="1"/>
</dbReference>
<dbReference type="InterPro" id="IPR051317">
    <property type="entry name" value="Gfo/Idh/MocA_oxidoreduct"/>
</dbReference>
<dbReference type="NCBIfam" id="NF008607">
    <property type="entry name" value="PRK11579.1"/>
    <property type="match status" value="1"/>
</dbReference>